<keyword evidence="12" id="KW-1185">Reference proteome</keyword>
<evidence type="ECO:0000256" key="5">
    <source>
        <dbReference type="ARBA" id="ARBA00046337"/>
    </source>
</evidence>
<evidence type="ECO:0000313" key="12">
    <source>
        <dbReference type="Proteomes" id="UP000289193"/>
    </source>
</evidence>
<dbReference type="SUPFAM" id="SSF46785">
    <property type="entry name" value="Winged helix' DNA-binding domain"/>
    <property type="match status" value="1"/>
</dbReference>
<keyword evidence="2" id="KW-0805">Transcription regulation</keyword>
<evidence type="ECO:0000256" key="2">
    <source>
        <dbReference type="ARBA" id="ARBA00023015"/>
    </source>
</evidence>
<evidence type="ECO:0000256" key="4">
    <source>
        <dbReference type="ARBA" id="ARBA00023163"/>
    </source>
</evidence>
<comment type="subcellular location">
    <subcellularLocation>
        <location evidence="1">Cytoplasm</location>
    </subcellularLocation>
</comment>
<dbReference type="PROSITE" id="PS50995">
    <property type="entry name" value="HTH_MARR_2"/>
    <property type="match status" value="1"/>
</dbReference>
<dbReference type="Gene3D" id="1.10.10.10">
    <property type="entry name" value="Winged helix-like DNA-binding domain superfamily/Winged helix DNA-binding domain"/>
    <property type="match status" value="1"/>
</dbReference>
<feature type="domain" description="HTH marR-type" evidence="8">
    <location>
        <begin position="24"/>
        <end position="161"/>
    </location>
</feature>
<name>A0AAX2A8L6_9BACT</name>
<keyword evidence="3" id="KW-0238">DNA-binding</keyword>
<accession>A0AAX2A8L6</accession>
<gene>
    <name evidence="9" type="ORF">ABIV_1658</name>
    <name evidence="10" type="ORF">CRV05_03910</name>
</gene>
<evidence type="ECO:0000259" key="8">
    <source>
        <dbReference type="PROSITE" id="PS50995"/>
    </source>
</evidence>
<dbReference type="GO" id="GO:0005737">
    <property type="term" value="C:cytoplasm"/>
    <property type="evidence" value="ECO:0007669"/>
    <property type="project" value="UniProtKB-SubCell"/>
</dbReference>
<sequence>MDIKQFETNLKNIKEQTPQVFKESMNVTIPFFILHRKLFEHGDRLLKEKFSLNQSELDILSSLFYMTNNTHTMSPTELYEVMVFSSGGMTKILKKLESKKYIKRVENSLDKRSKLVQLTNLGKEITVKAISEIISFEDNYFSKLKKEEQELFTKLILKVLN</sequence>
<dbReference type="PANTHER" id="PTHR42756:SF1">
    <property type="entry name" value="TRANSCRIPTIONAL REPRESSOR OF EMRAB OPERON"/>
    <property type="match status" value="1"/>
</dbReference>
<dbReference type="EMBL" id="CP031217">
    <property type="protein sequence ID" value="AXH12648.1"/>
    <property type="molecule type" value="Genomic_DNA"/>
</dbReference>
<evidence type="ECO:0000313" key="10">
    <source>
        <dbReference type="EMBL" id="RXK10428.1"/>
    </source>
</evidence>
<dbReference type="InterPro" id="IPR000835">
    <property type="entry name" value="HTH_MarR-typ"/>
</dbReference>
<dbReference type="GO" id="GO:0003677">
    <property type="term" value="F:DNA binding"/>
    <property type="evidence" value="ECO:0007669"/>
    <property type="project" value="UniProtKB-KW"/>
</dbReference>
<dbReference type="InterPro" id="IPR036390">
    <property type="entry name" value="WH_DNA-bd_sf"/>
</dbReference>
<dbReference type="InterPro" id="IPR055166">
    <property type="entry name" value="Transc_reg_Sar_Rot_HTH"/>
</dbReference>
<dbReference type="PRINTS" id="PR00598">
    <property type="entry name" value="HTHMARR"/>
</dbReference>
<dbReference type="EMBL" id="PDKM01000002">
    <property type="protein sequence ID" value="RXK10428.1"/>
    <property type="molecule type" value="Genomic_DNA"/>
</dbReference>
<dbReference type="KEGG" id="hbv:ABIV_1658"/>
<dbReference type="Proteomes" id="UP000253850">
    <property type="component" value="Chromosome"/>
</dbReference>
<dbReference type="Proteomes" id="UP000289193">
    <property type="component" value="Unassembled WGS sequence"/>
</dbReference>
<organism evidence="10 12">
    <name type="scientific">Halarcobacter bivalviorum</name>
    <dbReference type="NCBI Taxonomy" id="663364"/>
    <lineage>
        <taxon>Bacteria</taxon>
        <taxon>Pseudomonadati</taxon>
        <taxon>Campylobacterota</taxon>
        <taxon>Epsilonproteobacteria</taxon>
        <taxon>Campylobacterales</taxon>
        <taxon>Arcobacteraceae</taxon>
        <taxon>Halarcobacter</taxon>
    </lineage>
</organism>
<evidence type="ECO:0000313" key="11">
    <source>
        <dbReference type="Proteomes" id="UP000253850"/>
    </source>
</evidence>
<reference evidence="9 11" key="2">
    <citation type="submission" date="2018-07" db="EMBL/GenBank/DDBJ databases">
        <title>Complete genome of the Arcobacter bivalviorum type strain LMG 26154.</title>
        <authorList>
            <person name="Miller W.G."/>
            <person name="Yee E."/>
            <person name="Bono J.L."/>
        </authorList>
    </citation>
    <scope>NUCLEOTIDE SEQUENCE [LARGE SCALE GENOMIC DNA]</scope>
    <source>
        <strain evidence="9 11">LMG 26154</strain>
    </source>
</reference>
<dbReference type="GO" id="GO:0003700">
    <property type="term" value="F:DNA-binding transcription factor activity"/>
    <property type="evidence" value="ECO:0007669"/>
    <property type="project" value="InterPro"/>
</dbReference>
<dbReference type="AlphaFoldDB" id="A0AAX2A8L6"/>
<dbReference type="RefSeq" id="WP_114839474.1">
    <property type="nucleotide sequence ID" value="NZ_CP031217.1"/>
</dbReference>
<evidence type="ECO:0000256" key="3">
    <source>
        <dbReference type="ARBA" id="ARBA00023125"/>
    </source>
</evidence>
<dbReference type="PANTHER" id="PTHR42756">
    <property type="entry name" value="TRANSCRIPTIONAL REGULATOR, MARR"/>
    <property type="match status" value="1"/>
</dbReference>
<evidence type="ECO:0000256" key="7">
    <source>
        <dbReference type="ARBA" id="ARBA00047207"/>
    </source>
</evidence>
<dbReference type="InterPro" id="IPR036388">
    <property type="entry name" value="WH-like_DNA-bd_sf"/>
</dbReference>
<evidence type="ECO:0000256" key="1">
    <source>
        <dbReference type="ARBA" id="ARBA00004496"/>
    </source>
</evidence>
<dbReference type="Pfam" id="PF22381">
    <property type="entry name" value="Staph_reg_Sar_Rot"/>
    <property type="match status" value="1"/>
</dbReference>
<evidence type="ECO:0000313" key="9">
    <source>
        <dbReference type="EMBL" id="AXH12648.1"/>
    </source>
</evidence>
<reference evidence="10 12" key="1">
    <citation type="submission" date="2017-10" db="EMBL/GenBank/DDBJ databases">
        <title>Genomics of the genus Arcobacter.</title>
        <authorList>
            <person name="Perez-Cataluna A."/>
            <person name="Figueras M.J."/>
        </authorList>
    </citation>
    <scope>NUCLEOTIDE SEQUENCE [LARGE SCALE GENOMIC DNA]</scope>
    <source>
        <strain evidence="10 12">CECT 7835</strain>
    </source>
</reference>
<evidence type="ECO:0000256" key="6">
    <source>
        <dbReference type="ARBA" id="ARBA00047188"/>
    </source>
</evidence>
<comment type="similarity">
    <text evidence="5">Belongs to the SarZ family.</text>
</comment>
<dbReference type="SMART" id="SM00347">
    <property type="entry name" value="HTH_MARR"/>
    <property type="match status" value="1"/>
</dbReference>
<keyword evidence="4" id="KW-0804">Transcription</keyword>
<protein>
    <recommendedName>
        <fullName evidence="6">HTH-type transcriptional regulator SarZ</fullName>
    </recommendedName>
    <alternativeName>
        <fullName evidence="7">Staphylococcal accessory regulator Z</fullName>
    </alternativeName>
</protein>
<proteinExistence type="inferred from homology"/>